<sequence>MVPSFLLSKVKAPPNLSGGCLDKMFVYLTENGRMFAINELDLVMIDHVTNNEVNMYIDLVDVLSRNICVSEMLSSTLYLQDLTVSDKARHDVVPPGFPDKQPVAIYFLVITENNLIAGYDINNNNFKILTFDCQHLDSIKLIVGYYIKICRWQSNTLVITTGDNENQLLALKVEFPLSLLVYQTRYKYKCIASLSNNQLVCSRWEDECSLYVVDIDETHSTVNEVEHIDIPETLITRNTAGDINDLIRDITVTVNDGDHCQQ</sequence>
<dbReference type="EMBL" id="CATOCA020000009">
    <property type="protein sequence ID" value="CAJ1099411.1"/>
    <property type="molecule type" value="Genomic_DNA"/>
</dbReference>
<comment type="caution">
    <text evidence="1">The sequence shown here is derived from an EMBL/GenBank/DDBJ whole genome shotgun (WGS) entry which is preliminary data.</text>
</comment>
<evidence type="ECO:0000313" key="1">
    <source>
        <dbReference type="EMBL" id="CAJ1099411.1"/>
    </source>
</evidence>
<protein>
    <submittedName>
        <fullName evidence="1">Uncharacterized protein</fullName>
    </submittedName>
</protein>
<organism evidence="1 2">
    <name type="scientific">Octopus vulgaris</name>
    <name type="common">Common octopus</name>
    <dbReference type="NCBI Taxonomy" id="6645"/>
    <lineage>
        <taxon>Eukaryota</taxon>
        <taxon>Metazoa</taxon>
        <taxon>Spiralia</taxon>
        <taxon>Lophotrochozoa</taxon>
        <taxon>Mollusca</taxon>
        <taxon>Cephalopoda</taxon>
        <taxon>Coleoidea</taxon>
        <taxon>Octopodiformes</taxon>
        <taxon>Octopoda</taxon>
        <taxon>Incirrata</taxon>
        <taxon>Octopodidae</taxon>
        <taxon>Octopus</taxon>
    </lineage>
</organism>
<name>A0AA36HIV8_OCTVU</name>
<keyword evidence="2" id="KW-1185">Reference proteome</keyword>
<accession>A0AA36HIV8</accession>
<evidence type="ECO:0000313" key="2">
    <source>
        <dbReference type="Proteomes" id="UP001162480"/>
    </source>
</evidence>
<reference evidence="1" key="1">
    <citation type="submission" date="2023-08" db="EMBL/GenBank/DDBJ databases">
        <authorList>
            <person name="Alioto T."/>
            <person name="Alioto T."/>
            <person name="Gomez Garrido J."/>
        </authorList>
    </citation>
    <scope>NUCLEOTIDE SEQUENCE</scope>
</reference>
<proteinExistence type="predicted"/>
<dbReference type="AlphaFoldDB" id="A0AA36HIV8"/>
<gene>
    <name evidence="1" type="ORF">OCTVUL_1B014782</name>
</gene>
<dbReference type="Proteomes" id="UP001162480">
    <property type="component" value="Unassembled WGS sequence"/>
</dbReference>